<dbReference type="InterPro" id="IPR029352">
    <property type="entry name" value="PCARE"/>
</dbReference>
<feature type="region of interest" description="Disordered" evidence="1">
    <location>
        <begin position="547"/>
        <end position="641"/>
    </location>
</feature>
<dbReference type="EMBL" id="JAOPHQ010002409">
    <property type="protein sequence ID" value="KAK0146968.1"/>
    <property type="molecule type" value="Genomic_DNA"/>
</dbReference>
<accession>A0AA47MUN2</accession>
<gene>
    <name evidence="2" type="ORF">N1851_013694</name>
</gene>
<organism evidence="2 3">
    <name type="scientific">Merluccius polli</name>
    <name type="common">Benguela hake</name>
    <name type="synonym">Merluccius cadenati</name>
    <dbReference type="NCBI Taxonomy" id="89951"/>
    <lineage>
        <taxon>Eukaryota</taxon>
        <taxon>Metazoa</taxon>
        <taxon>Chordata</taxon>
        <taxon>Craniata</taxon>
        <taxon>Vertebrata</taxon>
        <taxon>Euteleostomi</taxon>
        <taxon>Actinopterygii</taxon>
        <taxon>Neopterygii</taxon>
        <taxon>Teleostei</taxon>
        <taxon>Neoteleostei</taxon>
        <taxon>Acanthomorphata</taxon>
        <taxon>Zeiogadaria</taxon>
        <taxon>Gadariae</taxon>
        <taxon>Gadiformes</taxon>
        <taxon>Gadoidei</taxon>
        <taxon>Merlucciidae</taxon>
        <taxon>Merluccius</taxon>
    </lineage>
</organism>
<dbReference type="Pfam" id="PF15449">
    <property type="entry name" value="Retinal"/>
    <property type="match status" value="2"/>
</dbReference>
<feature type="compositionally biased region" description="Gly residues" evidence="1">
    <location>
        <begin position="351"/>
        <end position="360"/>
    </location>
</feature>
<evidence type="ECO:0008006" key="4">
    <source>
        <dbReference type="Google" id="ProtNLM"/>
    </source>
</evidence>
<comment type="caution">
    <text evidence="2">The sequence shown here is derived from an EMBL/GenBank/DDBJ whole genome shotgun (WGS) entry which is preliminary data.</text>
</comment>
<feature type="region of interest" description="Disordered" evidence="1">
    <location>
        <begin position="1"/>
        <end position="77"/>
    </location>
</feature>
<dbReference type="PANTHER" id="PTHR22017">
    <property type="entry name" value="PHOTORECEPTOR CILIUM ACTIN REGULATOR"/>
    <property type="match status" value="1"/>
</dbReference>
<dbReference type="AlphaFoldDB" id="A0AA47MUN2"/>
<feature type="compositionally biased region" description="Polar residues" evidence="1">
    <location>
        <begin position="441"/>
        <end position="467"/>
    </location>
</feature>
<reference evidence="2" key="1">
    <citation type="journal article" date="2023" name="Front. Mar. Sci.">
        <title>A new Merluccius polli reference genome to investigate the effects of global change in West African waters.</title>
        <authorList>
            <person name="Mateo J.L."/>
            <person name="Blanco-Fernandez C."/>
            <person name="Garcia-Vazquez E."/>
            <person name="Machado-Schiaffino G."/>
        </authorList>
    </citation>
    <scope>NUCLEOTIDE SEQUENCE</scope>
    <source>
        <strain evidence="2">C29</strain>
        <tissue evidence="2">Fin</tissue>
    </source>
</reference>
<feature type="compositionally biased region" description="Basic and acidic residues" evidence="1">
    <location>
        <begin position="27"/>
        <end position="46"/>
    </location>
</feature>
<feature type="compositionally biased region" description="Basic and acidic residues" evidence="1">
    <location>
        <begin position="318"/>
        <end position="328"/>
    </location>
</feature>
<dbReference type="Proteomes" id="UP001174136">
    <property type="component" value="Unassembled WGS sequence"/>
</dbReference>
<dbReference type="PANTHER" id="PTHR22017:SF3">
    <property type="entry name" value="PHOTORECEPTOR CILIUM ACTIN REGULATOR 2"/>
    <property type="match status" value="1"/>
</dbReference>
<feature type="compositionally biased region" description="Acidic residues" evidence="1">
    <location>
        <begin position="382"/>
        <end position="406"/>
    </location>
</feature>
<feature type="region of interest" description="Disordered" evidence="1">
    <location>
        <begin position="758"/>
        <end position="787"/>
    </location>
</feature>
<feature type="region of interest" description="Disordered" evidence="1">
    <location>
        <begin position="816"/>
        <end position="871"/>
    </location>
</feature>
<feature type="compositionally biased region" description="Low complexity" evidence="1">
    <location>
        <begin position="55"/>
        <end position="67"/>
    </location>
</feature>
<sequence length="896" mass="97717">MGSSASKGKRFPGPEGTPALQAGEVGEDLKQSEEKKCLDMDTHVEEAVPPPTQDVVLLLTQETQETEPPSPPDPDVGVVRTTESVAEMNVPPLEESAGKEILTDSTLAKTEKKRKPKGAEKRRRTEMQRKASVGTKADLPLHMVRAHQAAYAYLNPNISKYDTLLGLLDQAAQTHLSLQPMMSVLVLCFEEINQALEEMAEEGELMMREHGDYMAWPVTGKTAGPPYVTPAKPDDDVTHPPDPPPDLLQQLLQHSTEKMILVGSSFQGMGNATLEEKAEYFASLSRLLSDKLRAKRVAEGRLAQVLLHVQRATVRGSHVDDIPLHSEDSGIGGENESLAGSEKHRRHRGSTGSGSCGSGGNVRALLDSPPNPFQNHGGLNEGGEEEEEEEEDEEMEEEEENEEQECDTSGRKRSNSSPPDPSRPLANMASEHLQHRRPMTAVTTTKPQCFPSASSSDPITELQQSQRDLGQRMMNRRRGIGEGGSTEPYCNTYRRLRRHSLCGSGADGGDAKGPLGECPPLGGLPVVGFTPRPPGRDSVRRLINTFSQGVDGRPGQRLANIPPHIKRPRRSGGLILPDIGTAEKSTNGNNNNNSWPDSRDDLDVDSLPPPPPEVLLDDSFQSTEENQRNPGRPVTYPRTRLSQRLRASVQNVSVLPNRASVIQNTATSAGAIKPDPEQDLDDDVDQETEKATTLYQQAQKIIHLRNAAGSHHHLPQLDAGPPHHLHEADLHEAEPAQCTPPITAPPVSRVRLPPSCPSVAHQRFPSPPGTVAPSRPSCPRTVASARDSKNEEIVPMVAFRTARSVFCQMENQTGEACSPTLHRPWGDPPRGRQAAQGAGTSSRRTQSEQRPGVNSQSEMPVNIRRKPIQARNAECLVSSKAGRYVIVKTLPHSRKS</sequence>
<feature type="region of interest" description="Disordered" evidence="1">
    <location>
        <begin position="102"/>
        <end position="132"/>
    </location>
</feature>
<feature type="compositionally biased region" description="Low complexity" evidence="1">
    <location>
        <begin position="587"/>
        <end position="596"/>
    </location>
</feature>
<keyword evidence="3" id="KW-1185">Reference proteome</keyword>
<evidence type="ECO:0000256" key="1">
    <source>
        <dbReference type="SAM" id="MobiDB-lite"/>
    </source>
</evidence>
<feature type="region of interest" description="Disordered" evidence="1">
    <location>
        <begin position="318"/>
        <end position="467"/>
    </location>
</feature>
<evidence type="ECO:0000313" key="2">
    <source>
        <dbReference type="EMBL" id="KAK0146968.1"/>
    </source>
</evidence>
<feature type="compositionally biased region" description="Polar residues" evidence="1">
    <location>
        <begin position="838"/>
        <end position="859"/>
    </location>
</feature>
<protein>
    <recommendedName>
        <fullName evidence="4">Photoreceptor cilium actin regulator</fullName>
    </recommendedName>
</protein>
<feature type="compositionally biased region" description="Basic and acidic residues" evidence="1">
    <location>
        <begin position="117"/>
        <end position="129"/>
    </location>
</feature>
<evidence type="ECO:0000313" key="3">
    <source>
        <dbReference type="Proteomes" id="UP001174136"/>
    </source>
</evidence>
<name>A0AA47MUN2_MERPO</name>
<proteinExistence type="predicted"/>
<feature type="region of interest" description="Disordered" evidence="1">
    <location>
        <begin position="225"/>
        <end position="244"/>
    </location>
</feature>